<dbReference type="GO" id="GO:0016020">
    <property type="term" value="C:membrane"/>
    <property type="evidence" value="ECO:0007669"/>
    <property type="project" value="UniProtKB-SubCell"/>
</dbReference>
<feature type="transmembrane region" description="Helical" evidence="6">
    <location>
        <begin position="21"/>
        <end position="38"/>
    </location>
</feature>
<protein>
    <submittedName>
        <fullName evidence="8">Uncharacterized protein</fullName>
    </submittedName>
</protein>
<dbReference type="PANTHER" id="PTHR46671">
    <property type="entry name" value="PROTEIN CBG11221"/>
    <property type="match status" value="1"/>
</dbReference>
<evidence type="ECO:0000256" key="2">
    <source>
        <dbReference type="ARBA" id="ARBA00022676"/>
    </source>
</evidence>
<keyword evidence="7" id="KW-1185">Reference proteome</keyword>
<keyword evidence="6" id="KW-1133">Transmembrane helix</keyword>
<name>A0A7E4W0X2_PANRE</name>
<organism evidence="7 8">
    <name type="scientific">Panagrellus redivivus</name>
    <name type="common">Microworm</name>
    <dbReference type="NCBI Taxonomy" id="6233"/>
    <lineage>
        <taxon>Eukaryota</taxon>
        <taxon>Metazoa</taxon>
        <taxon>Ecdysozoa</taxon>
        <taxon>Nematoda</taxon>
        <taxon>Chromadorea</taxon>
        <taxon>Rhabditida</taxon>
        <taxon>Tylenchina</taxon>
        <taxon>Panagrolaimomorpha</taxon>
        <taxon>Panagrolaimoidea</taxon>
        <taxon>Panagrolaimidae</taxon>
        <taxon>Panagrellus</taxon>
    </lineage>
</organism>
<keyword evidence="2" id="KW-0328">Glycosyltransferase</keyword>
<accession>A0A7E4W0X2</accession>
<reference evidence="7" key="1">
    <citation type="journal article" date="2013" name="Genetics">
        <title>The draft genome and transcriptome of Panagrellus redivivus are shaped by the harsh demands of a free-living lifestyle.</title>
        <authorList>
            <person name="Srinivasan J."/>
            <person name="Dillman A.R."/>
            <person name="Macchietto M.G."/>
            <person name="Heikkinen L."/>
            <person name="Lakso M."/>
            <person name="Fracchia K.M."/>
            <person name="Antoshechkin I."/>
            <person name="Mortazavi A."/>
            <person name="Wong G."/>
            <person name="Sternberg P.W."/>
        </authorList>
    </citation>
    <scope>NUCLEOTIDE SEQUENCE [LARGE SCALE GENOMIC DNA]</scope>
    <source>
        <strain evidence="7">MT8872</strain>
    </source>
</reference>
<comment type="subcellular location">
    <subcellularLocation>
        <location evidence="1">Membrane</location>
        <topology evidence="1">Single-pass type II membrane protein</topology>
    </subcellularLocation>
</comment>
<keyword evidence="6" id="KW-0812">Transmembrane</keyword>
<evidence type="ECO:0000256" key="5">
    <source>
        <dbReference type="ARBA" id="ARBA00023180"/>
    </source>
</evidence>
<dbReference type="Pfam" id="PF02485">
    <property type="entry name" value="Branch"/>
    <property type="match status" value="1"/>
</dbReference>
<evidence type="ECO:0000313" key="7">
    <source>
        <dbReference type="Proteomes" id="UP000492821"/>
    </source>
</evidence>
<dbReference type="PANTHER" id="PTHR46671:SF7">
    <property type="entry name" value="CORE-2_I-BRANCHING ENZYME"/>
    <property type="match status" value="1"/>
</dbReference>
<keyword evidence="4 6" id="KW-0472">Membrane</keyword>
<evidence type="ECO:0000313" key="8">
    <source>
        <dbReference type="WBParaSite" id="Pan_g5588.t1"/>
    </source>
</evidence>
<evidence type="ECO:0000256" key="6">
    <source>
        <dbReference type="SAM" id="Phobius"/>
    </source>
</evidence>
<keyword evidence="5" id="KW-0325">Glycoprotein</keyword>
<dbReference type="InterPro" id="IPR003406">
    <property type="entry name" value="Glyco_trans_14"/>
</dbReference>
<reference evidence="8" key="2">
    <citation type="submission" date="2020-10" db="UniProtKB">
        <authorList>
            <consortium name="WormBaseParasite"/>
        </authorList>
    </citation>
    <scope>IDENTIFICATION</scope>
</reference>
<keyword evidence="3" id="KW-0808">Transferase</keyword>
<sequence>MVHPKATTRICFLPAISKTRFAGLLLVTLFVVFFYLAAHESPGEIVVSGKFNFVATPPKPFFKRFEAAEHLNCEMFFEKQDNSTHQEIKVEVDLDKLEFDMNCSAIMKQNFFSRTPLSPAEASFPLAFTKVVYMDYLFLEADLASIYAPQNSYCFSIDLSADWKFKSRIHALSECFPNIMYATSEFDVDSAGHNMHASQLPCLEALRSFGPWKYVALLQNHDAALKTNAEMVQIYRWLDGANDVQLRPPFMERLNQNLDWTFKGLNLFKNSTKNTDQKIALATGYNECSLSRAAVEYIFDELNVDKLVYQLNIGGYGIDEFLFPTLQSDDAIGLPGGITRRCIDENVIHFFFYFTRRSIWSHLPPCDCASRLWRHGICAFGTEMLAELENWPVLFGNKFIPSMDYGAFECMRERLFNRSYAVNRRLPEDTLNDSVYKTHLTVRYNQERRMSNFDKNKFSCNYQHTG</sequence>
<dbReference type="WBParaSite" id="Pan_g5588.t1">
    <property type="protein sequence ID" value="Pan_g5588.t1"/>
    <property type="gene ID" value="Pan_g5588"/>
</dbReference>
<evidence type="ECO:0000256" key="3">
    <source>
        <dbReference type="ARBA" id="ARBA00022679"/>
    </source>
</evidence>
<dbReference type="AlphaFoldDB" id="A0A7E4W0X2"/>
<dbReference type="GO" id="GO:0016757">
    <property type="term" value="F:glycosyltransferase activity"/>
    <property type="evidence" value="ECO:0007669"/>
    <property type="project" value="UniProtKB-KW"/>
</dbReference>
<dbReference type="Proteomes" id="UP000492821">
    <property type="component" value="Unassembled WGS sequence"/>
</dbReference>
<evidence type="ECO:0000256" key="1">
    <source>
        <dbReference type="ARBA" id="ARBA00004606"/>
    </source>
</evidence>
<proteinExistence type="predicted"/>
<evidence type="ECO:0000256" key="4">
    <source>
        <dbReference type="ARBA" id="ARBA00023136"/>
    </source>
</evidence>